<keyword evidence="3" id="KW-1185">Reference proteome</keyword>
<feature type="region of interest" description="Disordered" evidence="1">
    <location>
        <begin position="377"/>
        <end position="463"/>
    </location>
</feature>
<organism evidence="2 3">
    <name type="scientific">Stagnihabitans tardus</name>
    <dbReference type="NCBI Taxonomy" id="2699202"/>
    <lineage>
        <taxon>Bacteria</taxon>
        <taxon>Pseudomonadati</taxon>
        <taxon>Pseudomonadota</taxon>
        <taxon>Alphaproteobacteria</taxon>
        <taxon>Rhodobacterales</taxon>
        <taxon>Paracoccaceae</taxon>
        <taxon>Stagnihabitans</taxon>
    </lineage>
</organism>
<feature type="compositionally biased region" description="Acidic residues" evidence="1">
    <location>
        <begin position="379"/>
        <end position="395"/>
    </location>
</feature>
<feature type="region of interest" description="Disordered" evidence="1">
    <location>
        <begin position="87"/>
        <end position="131"/>
    </location>
</feature>
<feature type="region of interest" description="Disordered" evidence="1">
    <location>
        <begin position="263"/>
        <end position="283"/>
    </location>
</feature>
<feature type="compositionally biased region" description="Low complexity" evidence="1">
    <location>
        <begin position="446"/>
        <end position="463"/>
    </location>
</feature>
<feature type="compositionally biased region" description="Low complexity" evidence="1">
    <location>
        <begin position="88"/>
        <end position="113"/>
    </location>
</feature>
<evidence type="ECO:0000313" key="3">
    <source>
        <dbReference type="Proteomes" id="UP001193501"/>
    </source>
</evidence>
<dbReference type="RefSeq" id="WP_168776248.1">
    <property type="nucleotide sequence ID" value="NZ_JAABNR010000023.1"/>
</dbReference>
<feature type="compositionally biased region" description="Polar residues" evidence="1">
    <location>
        <begin position="675"/>
        <end position="686"/>
    </location>
</feature>
<feature type="region of interest" description="Disordered" evidence="1">
    <location>
        <begin position="656"/>
        <end position="689"/>
    </location>
</feature>
<evidence type="ECO:0008006" key="4">
    <source>
        <dbReference type="Google" id="ProtNLM"/>
    </source>
</evidence>
<dbReference type="EMBL" id="JAABNR010000023">
    <property type="protein sequence ID" value="NBZ89450.1"/>
    <property type="molecule type" value="Genomic_DNA"/>
</dbReference>
<dbReference type="PROSITE" id="PS51257">
    <property type="entry name" value="PROKAR_LIPOPROTEIN"/>
    <property type="match status" value="1"/>
</dbReference>
<evidence type="ECO:0000256" key="1">
    <source>
        <dbReference type="SAM" id="MobiDB-lite"/>
    </source>
</evidence>
<comment type="caution">
    <text evidence="2">The sequence shown here is derived from an EMBL/GenBank/DDBJ whole genome shotgun (WGS) entry which is preliminary data.</text>
</comment>
<feature type="region of interest" description="Disordered" evidence="1">
    <location>
        <begin position="578"/>
        <end position="611"/>
    </location>
</feature>
<dbReference type="AlphaFoldDB" id="A0AAE5BTU7"/>
<dbReference type="Proteomes" id="UP001193501">
    <property type="component" value="Unassembled WGS sequence"/>
</dbReference>
<reference evidence="2" key="1">
    <citation type="submission" date="2020-01" db="EMBL/GenBank/DDBJ databases">
        <authorList>
            <person name="Chen W.-M."/>
        </authorList>
    </citation>
    <scope>NUCLEOTIDE SEQUENCE</scope>
    <source>
        <strain evidence="2">CYK-10</strain>
    </source>
</reference>
<evidence type="ECO:0000313" key="2">
    <source>
        <dbReference type="EMBL" id="NBZ89450.1"/>
    </source>
</evidence>
<proteinExistence type="predicted"/>
<feature type="region of interest" description="Disordered" evidence="1">
    <location>
        <begin position="626"/>
        <end position="645"/>
    </location>
</feature>
<feature type="compositionally biased region" description="Low complexity" evidence="1">
    <location>
        <begin position="269"/>
        <end position="282"/>
    </location>
</feature>
<gene>
    <name evidence="2" type="ORF">GV832_17825</name>
</gene>
<protein>
    <recommendedName>
        <fullName evidence="4">Chemotaxis protein CheA</fullName>
    </recommendedName>
</protein>
<name>A0AAE5BTU7_9RHOB</name>
<sequence>MNAAHKILTVSYGTFSCTLEGFDDPFNTMKAIAEYFRDLAAEDRYFGAEPPQPDAAMLHKIAEREIQRRVEAKIQENGVVLRAREAEAAPPVEEAPDAAAAPPQSAPARSADPTPAPTPAERVSVTMGQAQAAAAPAAPRMLADDAAAAAMASAAQRLQRLRAAQAGAQITTAVTAPMAAPVAAPVAAPAEAPVSAPELAPEPAPVAPPVVAPVAETATEPASPAPTLLDAAPAPEAKPEDLIAPAPLAEAAELPASTAPEIEDTDPQAELAQAEAPAAEVEAAAEADDALLSALRETLSGALDSDSIAPEPAPEPQPFDMAALTLEPTEDLPEAEPEALSPEADLPEIVEETLAEAEEAAQAEIEASATLAAILAAPEPEDLPAPEMAADEELPEAPFAEPEAWSDAVEAPAEEPDAFEEPEAPAEEPEAFEEPEALAEPEAPTEPEAVAAEAEAAPEAIFGAEPAPLEEAAPQVAEKIQRARARVIKIRRIEAQAAPETAPETAPEADPSAALRAVMTEPQPETPANRLPAVETDEASVNRLLQKAATEFEEPQTKRRRSAIAHLKAAVLATVAERRAKGAAKPDDSLRENPYRQDLDQAMRPAAEKPAPLVLLPTLRIDQRAPAAQAPAPAAAPAPVAVQPVRPRRVTAAALAQRPAFAPEEDELAAAEGSNVFSDGPGQSFQDFADGLGAHSLQDLIEAAGAYLTLTKGEGGFTRPELFAQLTAAGSEPSREDGLRGFGRLLREGRLTKTEAGTYALTETSPMLAQVKRRAS</sequence>
<feature type="compositionally biased region" description="Basic and acidic residues" evidence="1">
    <location>
        <begin position="578"/>
        <end position="601"/>
    </location>
</feature>
<feature type="compositionally biased region" description="Acidic residues" evidence="1">
    <location>
        <begin position="412"/>
        <end position="445"/>
    </location>
</feature>
<accession>A0AAE5BTU7</accession>